<dbReference type="SUPFAM" id="SSF56796">
    <property type="entry name" value="Dehydroquinate synthase-like"/>
    <property type="match status" value="1"/>
</dbReference>
<evidence type="ECO:0000313" key="5">
    <source>
        <dbReference type="EMBL" id="GLI33658.1"/>
    </source>
</evidence>
<dbReference type="FunFam" id="1.20.1090.10:FF:000001">
    <property type="entry name" value="Aldehyde-alcohol dehydrogenase"/>
    <property type="match status" value="1"/>
</dbReference>
<comment type="similarity">
    <text evidence="1">Belongs to the iron-containing alcohol dehydrogenase family.</text>
</comment>
<sequence length="381" mass="41657">MNNVHKFSIPEIIFGRGSLSYTGLCARQLGGEKVFLVSDRGLEDAGWVRRVIEILEREKLRWIYYSDISSNPRDYQTHAGAKYYLEEEADVIIALGGGSPMDAAKGIALVASNGGRIQDYEGANRIHRPLPPMVFIPSTAGSGSDISQFSIITDVERQVKMSIISRTLVPNISIIDPLVLQTKSEELIIAAAVDALCHAIESFVSKIASPFTELQSMQAIQLIMKNIRSAIDTHSLESLEQLSIASTAAGMAFSNAGLGAEHALAHSLGGMFDTLHGLVHPILLPHVMRYNLPACTEKIAAIGEVFLGKRLKTDRETAVAGIEKIEAFCHSFGVPVHLEDVVQNRSQLPELAKMAANDVCLLTNPRQASWEDLMHICEEAW</sequence>
<dbReference type="InterPro" id="IPR056798">
    <property type="entry name" value="ADH_Fe_C"/>
</dbReference>
<evidence type="ECO:0000256" key="2">
    <source>
        <dbReference type="ARBA" id="ARBA00023002"/>
    </source>
</evidence>
<dbReference type="EMBL" id="BSDR01000001">
    <property type="protein sequence ID" value="GLI33658.1"/>
    <property type="molecule type" value="Genomic_DNA"/>
</dbReference>
<dbReference type="FunFam" id="3.40.50.1970:FF:000003">
    <property type="entry name" value="Alcohol dehydrogenase, iron-containing"/>
    <property type="match status" value="1"/>
</dbReference>
<feature type="domain" description="Alcohol dehydrogenase iron-type/glycerol dehydrogenase GldA" evidence="3">
    <location>
        <begin position="11"/>
        <end position="177"/>
    </location>
</feature>
<evidence type="ECO:0000256" key="1">
    <source>
        <dbReference type="ARBA" id="ARBA00007358"/>
    </source>
</evidence>
<keyword evidence="2" id="KW-0560">Oxidoreductase</keyword>
<name>A0A9W6D1P7_9BACT</name>
<dbReference type="GO" id="GO:0046872">
    <property type="term" value="F:metal ion binding"/>
    <property type="evidence" value="ECO:0007669"/>
    <property type="project" value="InterPro"/>
</dbReference>
<dbReference type="GO" id="GO:0004022">
    <property type="term" value="F:alcohol dehydrogenase (NAD+) activity"/>
    <property type="evidence" value="ECO:0007669"/>
    <property type="project" value="TreeGrafter"/>
</dbReference>
<evidence type="ECO:0000259" key="4">
    <source>
        <dbReference type="Pfam" id="PF25137"/>
    </source>
</evidence>
<feature type="domain" description="Fe-containing alcohol dehydrogenase-like C-terminal" evidence="4">
    <location>
        <begin position="189"/>
        <end position="381"/>
    </location>
</feature>
<dbReference type="Proteomes" id="UP001144372">
    <property type="component" value="Unassembled WGS sequence"/>
</dbReference>
<dbReference type="Pfam" id="PF00465">
    <property type="entry name" value="Fe-ADH"/>
    <property type="match status" value="1"/>
</dbReference>
<comment type="caution">
    <text evidence="5">The sequence shown here is derived from an EMBL/GenBank/DDBJ whole genome shotgun (WGS) entry which is preliminary data.</text>
</comment>
<dbReference type="Gene3D" id="3.40.50.1970">
    <property type="match status" value="1"/>
</dbReference>
<reference evidence="5" key="1">
    <citation type="submission" date="2022-12" db="EMBL/GenBank/DDBJ databases">
        <title>Reference genome sequencing for broad-spectrum identification of bacterial and archaeal isolates by mass spectrometry.</title>
        <authorList>
            <person name="Sekiguchi Y."/>
            <person name="Tourlousse D.M."/>
        </authorList>
    </citation>
    <scope>NUCLEOTIDE SEQUENCE</scope>
    <source>
        <strain evidence="5">ASRB1</strain>
    </source>
</reference>
<dbReference type="PANTHER" id="PTHR11496:SF102">
    <property type="entry name" value="ALCOHOL DEHYDROGENASE 4"/>
    <property type="match status" value="1"/>
</dbReference>
<dbReference type="RefSeq" id="WP_281792785.1">
    <property type="nucleotide sequence ID" value="NZ_BSDR01000001.1"/>
</dbReference>
<dbReference type="InterPro" id="IPR039697">
    <property type="entry name" value="Alcohol_dehydrogenase_Fe"/>
</dbReference>
<dbReference type="InterPro" id="IPR001670">
    <property type="entry name" value="ADH_Fe/GldA"/>
</dbReference>
<organism evidence="5 6">
    <name type="scientific">Desulforhabdus amnigena</name>
    <dbReference type="NCBI Taxonomy" id="40218"/>
    <lineage>
        <taxon>Bacteria</taxon>
        <taxon>Pseudomonadati</taxon>
        <taxon>Thermodesulfobacteriota</taxon>
        <taxon>Syntrophobacteria</taxon>
        <taxon>Syntrophobacterales</taxon>
        <taxon>Syntrophobacteraceae</taxon>
        <taxon>Desulforhabdus</taxon>
    </lineage>
</organism>
<dbReference type="Gene3D" id="1.20.1090.10">
    <property type="entry name" value="Dehydroquinate synthase-like - alpha domain"/>
    <property type="match status" value="1"/>
</dbReference>
<evidence type="ECO:0000259" key="3">
    <source>
        <dbReference type="Pfam" id="PF00465"/>
    </source>
</evidence>
<proteinExistence type="inferred from homology"/>
<dbReference type="PANTHER" id="PTHR11496">
    <property type="entry name" value="ALCOHOL DEHYDROGENASE"/>
    <property type="match status" value="1"/>
</dbReference>
<evidence type="ECO:0000313" key="6">
    <source>
        <dbReference type="Proteomes" id="UP001144372"/>
    </source>
</evidence>
<dbReference type="AlphaFoldDB" id="A0A9W6D1P7"/>
<protein>
    <submittedName>
        <fullName evidence="5">Alcohol dehydrogenase</fullName>
    </submittedName>
</protein>
<dbReference type="Pfam" id="PF25137">
    <property type="entry name" value="ADH_Fe_C"/>
    <property type="match status" value="1"/>
</dbReference>
<accession>A0A9W6D1P7</accession>
<gene>
    <name evidence="5" type="ORF">DAMNIGENAA_10910</name>
</gene>
<keyword evidence="6" id="KW-1185">Reference proteome</keyword>